<evidence type="ECO:0008006" key="4">
    <source>
        <dbReference type="Google" id="ProtNLM"/>
    </source>
</evidence>
<dbReference type="EMBL" id="PP965499">
    <property type="protein sequence ID" value="XCO00509.1"/>
    <property type="molecule type" value="Genomic_DNA"/>
</dbReference>
<dbReference type="InterPro" id="IPR026325">
    <property type="entry name" value="DUF932"/>
</dbReference>
<evidence type="ECO:0000313" key="1">
    <source>
        <dbReference type="EMBL" id="XCO00314.1"/>
    </source>
</evidence>
<dbReference type="NCBIfam" id="TIGR03299">
    <property type="entry name" value="LGT_TIGR03299"/>
    <property type="match status" value="1"/>
</dbReference>
<organism evidence="2">
    <name type="scientific">Geladintestivirus 1</name>
    <dbReference type="NCBI Taxonomy" id="3233133"/>
    <lineage>
        <taxon>Viruses</taxon>
        <taxon>Duplodnaviria</taxon>
        <taxon>Heunggongvirae</taxon>
        <taxon>Uroviricota</taxon>
        <taxon>Caudoviricetes</taxon>
        <taxon>Crassvirales</taxon>
    </lineage>
</organism>
<protein>
    <recommendedName>
        <fullName evidence="4">DUF945 domain-containing protein</fullName>
    </recommendedName>
</protein>
<dbReference type="EMBL" id="PP965498">
    <property type="protein sequence ID" value="XCO00412.1"/>
    <property type="molecule type" value="Genomic_DNA"/>
</dbReference>
<dbReference type="EMBL" id="PP965497">
    <property type="protein sequence ID" value="XCO00314.1"/>
    <property type="molecule type" value="Genomic_DNA"/>
</dbReference>
<dbReference type="Pfam" id="PF06067">
    <property type="entry name" value="DUF932"/>
    <property type="match status" value="1"/>
</dbReference>
<evidence type="ECO:0000313" key="2">
    <source>
        <dbReference type="EMBL" id="XCO00412.1"/>
    </source>
</evidence>
<proteinExistence type="predicted"/>
<reference evidence="2" key="1">
    <citation type="submission" date="2024-06" db="EMBL/GenBank/DDBJ databases">
        <title>Intestivirid acquisition increases across infancy in a wild primate population.</title>
        <authorList>
            <person name="Schneider-Creas I.A."/>
            <person name="Moya I.L."/>
            <person name="Chiou K.L."/>
            <person name="Baniel A."/>
            <person name="Azanaw Haile A."/>
            <person name="Kebede F."/>
            <person name="Abebe B."/>
            <person name="Snyder-Mackler N."/>
            <person name="Varsani A."/>
        </authorList>
    </citation>
    <scope>NUCLEOTIDE SEQUENCE</scope>
    <source>
        <strain evidence="1">Int_RNL_2016_0117_DIX</strain>
        <strain evidence="3">Int_RNL_2017_0546_COW</strain>
        <strain evidence="2">Int_RNL_2018_0945_COW</strain>
    </source>
</reference>
<accession>A0AAU8MHJ4</accession>
<evidence type="ECO:0000313" key="3">
    <source>
        <dbReference type="EMBL" id="XCO00509.1"/>
    </source>
</evidence>
<dbReference type="InterPro" id="IPR017686">
    <property type="entry name" value="Phg/plasmid-like_prot"/>
</dbReference>
<name>A0AAU8MHJ4_9CAUD</name>
<sequence length="354" mass="40071">MAKYELKGKPWLIPGARNVSDCKTSKEVMDKAGLDFTVDKCELVAKMPVNMNNTDRMLDDMNDNLAFAHNGNIYRDCPNAFATFRTDENIPLGIVKSRYEIVQNRDAFNFFDAAIGENEAIWQTAGFFGDGERIFVTAKLPDFIKVKKDLIENYLVFANSHDGSSGVNILFTPIRVVCQNTLNAAIRKADCFVRFRHTANVHDNIKRAHEVLGIVKTQMEDISDTFNFLADKPMTDNQVKDFIAKTYLDNGKYIAITEYDKKYGLDKIFRLDTNAMEATGIKTRGANILKKTYEYYHEGFGQKEFEGTAYGAYNAITGYYANIDNSTGEDKMKSVLYGRTMDITSQALQNAINY</sequence>